<dbReference type="Gene3D" id="2.150.10.10">
    <property type="entry name" value="Serralysin-like metalloprotease, C-terminal"/>
    <property type="match status" value="4"/>
</dbReference>
<dbReference type="PROSITE" id="PS00330">
    <property type="entry name" value="HEMOLYSIN_CALCIUM"/>
    <property type="match status" value="3"/>
</dbReference>
<keyword evidence="4" id="KW-1185">Reference proteome</keyword>
<dbReference type="RefSeq" id="WP_304535498.1">
    <property type="nucleotide sequence ID" value="NZ_JAUQOM010000002.1"/>
</dbReference>
<keyword evidence="2" id="KW-0964">Secreted</keyword>
<evidence type="ECO:0000256" key="2">
    <source>
        <dbReference type="ARBA" id="ARBA00022525"/>
    </source>
</evidence>
<reference evidence="3" key="1">
    <citation type="submission" date="2023-07" db="EMBL/GenBank/DDBJ databases">
        <title>Bacterial whole genome sequence for Sphingobium sp. HBC34.</title>
        <authorList>
            <person name="Le V."/>
            <person name="Ko S.-R."/>
            <person name="Ahn C.-Y."/>
            <person name="Oh H.-M."/>
        </authorList>
    </citation>
    <scope>NUCLEOTIDE SEQUENCE</scope>
    <source>
        <strain evidence="3">HBC34</strain>
    </source>
</reference>
<evidence type="ECO:0000313" key="3">
    <source>
        <dbReference type="EMBL" id="MDO7835044.1"/>
    </source>
</evidence>
<dbReference type="SUPFAM" id="SSF51120">
    <property type="entry name" value="beta-Roll"/>
    <property type="match status" value="3"/>
</dbReference>
<evidence type="ECO:0000256" key="1">
    <source>
        <dbReference type="ARBA" id="ARBA00004613"/>
    </source>
</evidence>
<dbReference type="InterPro" id="IPR001343">
    <property type="entry name" value="Hemolysn_Ca-bd"/>
</dbReference>
<dbReference type="EMBL" id="JAUQOM010000002">
    <property type="protein sequence ID" value="MDO7835044.1"/>
    <property type="molecule type" value="Genomic_DNA"/>
</dbReference>
<dbReference type="PANTHER" id="PTHR38340">
    <property type="entry name" value="S-LAYER PROTEIN"/>
    <property type="match status" value="1"/>
</dbReference>
<proteinExistence type="predicted"/>
<dbReference type="InterPro" id="IPR011049">
    <property type="entry name" value="Serralysin-like_metalloprot_C"/>
</dbReference>
<organism evidence="3 4">
    <name type="scientific">Sphingobium cyanobacteriorum</name>
    <dbReference type="NCBI Taxonomy" id="3063954"/>
    <lineage>
        <taxon>Bacteria</taxon>
        <taxon>Pseudomonadati</taxon>
        <taxon>Pseudomonadota</taxon>
        <taxon>Alphaproteobacteria</taxon>
        <taxon>Sphingomonadales</taxon>
        <taxon>Sphingomonadaceae</taxon>
        <taxon>Sphingobium</taxon>
    </lineage>
</organism>
<dbReference type="InterPro" id="IPR018511">
    <property type="entry name" value="Hemolysin-typ_Ca-bd_CS"/>
</dbReference>
<dbReference type="Pfam" id="PF00353">
    <property type="entry name" value="HemolysinCabind"/>
    <property type="match status" value="5"/>
</dbReference>
<dbReference type="Proteomes" id="UP001176471">
    <property type="component" value="Unassembled WGS sequence"/>
</dbReference>
<accession>A0ABT8ZM39</accession>
<comment type="caution">
    <text evidence="3">The sequence shown here is derived from an EMBL/GenBank/DDBJ whole genome shotgun (WGS) entry which is preliminary data.</text>
</comment>
<sequence length="402" mass="41778">MSRIVGSKFRDYLYGSAGDDRIISKGGRDHIYGQGGVDIIFAGDDDDWITITPLDGQLGSYIFGGAGFDRATLSFAGLTTPITIASNYIHAFTDLGGGVRGIVATLDSVESLTVSFGSANDEFHANDAGSTANGGAGDDRLFGGSGYDKLYGDEGSDLLDGGAGNDYISAGTGADSIRGGLGKDTIYGEDGDDLIYGQEGIDQINAGRGNDRVLGGDGDDNIQGLDGDDVLFGEGGRDDLYGYWGNDVLLGGLSSDYLFGHWGMDALHGGEANDWLDGGDDNDRLYGGLGSDELTGGAGHDRFVWQSLDEGGDHVVDFAHNQDLIVLTAEMVGGIAAVTASNFVSNANGVAKDADDHFLYSQSTHGLFFDPDGNGVMAKTLIAHIDFASGTSHIQASDIVIA</sequence>
<dbReference type="InterPro" id="IPR050557">
    <property type="entry name" value="RTX_toxin/Mannuronan_C5-epim"/>
</dbReference>
<dbReference type="PRINTS" id="PR00313">
    <property type="entry name" value="CABNDNGRPT"/>
</dbReference>
<dbReference type="PANTHER" id="PTHR38340:SF1">
    <property type="entry name" value="S-LAYER PROTEIN"/>
    <property type="match status" value="1"/>
</dbReference>
<protein>
    <submittedName>
        <fullName evidence="3">Calcium-binding protein</fullName>
    </submittedName>
</protein>
<gene>
    <name evidence="3" type="ORF">Q4610_08275</name>
</gene>
<name>A0ABT8ZM39_9SPHN</name>
<evidence type="ECO:0000313" key="4">
    <source>
        <dbReference type="Proteomes" id="UP001176471"/>
    </source>
</evidence>
<comment type="subcellular location">
    <subcellularLocation>
        <location evidence="1">Secreted</location>
    </subcellularLocation>
</comment>